<dbReference type="PROSITE" id="PS51318">
    <property type="entry name" value="TAT"/>
    <property type="match status" value="1"/>
</dbReference>
<protein>
    <recommendedName>
        <fullName evidence="3">Tat (Twin-arginine translocation) pathway signal sequence</fullName>
    </recommendedName>
</protein>
<dbReference type="AlphaFoldDB" id="A0A554NEA9"/>
<dbReference type="OrthoDB" id="317655at2157"/>
<keyword evidence="2" id="KW-1185">Reference proteome</keyword>
<dbReference type="InParanoid" id="A0A554NEA9"/>
<dbReference type="RefSeq" id="WP_144260218.1">
    <property type="nucleotide sequence ID" value="NZ_QMDX01000001.1"/>
</dbReference>
<dbReference type="Proteomes" id="UP000319894">
    <property type="component" value="Unassembled WGS sequence"/>
</dbReference>
<comment type="caution">
    <text evidence="1">The sequence shown here is derived from an EMBL/GenBank/DDBJ whole genome shotgun (WGS) entry which is preliminary data.</text>
</comment>
<organism evidence="1 2">
    <name type="scientific">Haloglomus irregulare</name>
    <dbReference type="NCBI Taxonomy" id="2234134"/>
    <lineage>
        <taxon>Archaea</taxon>
        <taxon>Methanobacteriati</taxon>
        <taxon>Methanobacteriota</taxon>
        <taxon>Stenosarchaea group</taxon>
        <taxon>Halobacteria</taxon>
        <taxon>Halobacteriales</taxon>
        <taxon>Natronomonadaceae</taxon>
        <taxon>Haloglomus</taxon>
    </lineage>
</organism>
<accession>A0A554NEA9</accession>
<sequence length="164" mass="17879">MPSRRDLLRAGGAAGLAALAGCSRLPLVPGPQLSLMLRNEIEQEAEVSVELLRPDGNEYSEAVVYEESISVPGPADVTGAPGRKTTTDIAPARSYLVRVRFGDSYGMPAAEYRYYPDCARKLRPADERPEEFEPRLFIELVADEDGAGTAIINQTQCSGDSIWY</sequence>
<dbReference type="EMBL" id="QMDX01000001">
    <property type="protein sequence ID" value="TSD15741.1"/>
    <property type="molecule type" value="Genomic_DNA"/>
</dbReference>
<evidence type="ECO:0000313" key="1">
    <source>
        <dbReference type="EMBL" id="TSD15741.1"/>
    </source>
</evidence>
<reference evidence="1 2" key="1">
    <citation type="submission" date="2018-06" db="EMBL/GenBank/DDBJ databases">
        <title>Natronomonas sp. F16-60 a new haloarchaeon isolated from a solar saltern of Isla Cristina, Huelva, Spain.</title>
        <authorList>
            <person name="Duran-Viseras A."/>
            <person name="Sanchez-Porro C."/>
            <person name="Ventosa A."/>
        </authorList>
    </citation>
    <scope>NUCLEOTIDE SEQUENCE [LARGE SCALE GENOMIC DNA]</scope>
    <source>
        <strain evidence="1 2">F16-60</strain>
    </source>
</reference>
<gene>
    <name evidence="1" type="ORF">DP107_00735</name>
</gene>
<name>A0A554NEA9_9EURY</name>
<dbReference type="InterPro" id="IPR006311">
    <property type="entry name" value="TAT_signal"/>
</dbReference>
<proteinExistence type="predicted"/>
<dbReference type="NCBIfam" id="TIGR01409">
    <property type="entry name" value="TAT_signal_seq"/>
    <property type="match status" value="1"/>
</dbReference>
<evidence type="ECO:0000313" key="2">
    <source>
        <dbReference type="Proteomes" id="UP000319894"/>
    </source>
</evidence>
<evidence type="ECO:0008006" key="3">
    <source>
        <dbReference type="Google" id="ProtNLM"/>
    </source>
</evidence>
<dbReference type="PROSITE" id="PS51257">
    <property type="entry name" value="PROKAR_LIPOPROTEIN"/>
    <property type="match status" value="1"/>
</dbReference>
<dbReference type="InterPro" id="IPR019546">
    <property type="entry name" value="TAT_signal_bac_arc"/>
</dbReference>